<reference evidence="10 11" key="1">
    <citation type="submission" date="2023-07" db="EMBL/GenBank/DDBJ databases">
        <title>Sorghum-associated microbial communities from plants grown in Nebraska, USA.</title>
        <authorList>
            <person name="Schachtman D."/>
        </authorList>
    </citation>
    <scope>NUCLEOTIDE SEQUENCE [LARGE SCALE GENOMIC DNA]</scope>
    <source>
        <strain evidence="10 11">2980</strain>
    </source>
</reference>
<keyword evidence="8" id="KW-1133">Transmembrane helix</keyword>
<keyword evidence="3 6" id="KW-0133">Cell shape</keyword>
<comment type="pathway">
    <text evidence="1 6">Cell wall biogenesis; peptidoglycan biosynthesis.</text>
</comment>
<dbReference type="EMBL" id="JAVDUM010000012">
    <property type="protein sequence ID" value="MDR6868057.1"/>
    <property type="molecule type" value="Genomic_DNA"/>
</dbReference>
<dbReference type="SUPFAM" id="SSF141523">
    <property type="entry name" value="L,D-transpeptidase catalytic domain-like"/>
    <property type="match status" value="1"/>
</dbReference>
<gene>
    <name evidence="10" type="ORF">J2Y69_002668</name>
</gene>
<dbReference type="InterPro" id="IPR050979">
    <property type="entry name" value="LD-transpeptidase"/>
</dbReference>
<evidence type="ECO:0000256" key="7">
    <source>
        <dbReference type="SAM" id="MobiDB-lite"/>
    </source>
</evidence>
<keyword evidence="4 6" id="KW-0573">Peptidoglycan synthesis</keyword>
<keyword evidence="5 6" id="KW-0961">Cell wall biogenesis/degradation</keyword>
<evidence type="ECO:0000256" key="4">
    <source>
        <dbReference type="ARBA" id="ARBA00022984"/>
    </source>
</evidence>
<organism evidence="10 11">
    <name type="scientific">Microbacterium resistens</name>
    <dbReference type="NCBI Taxonomy" id="156977"/>
    <lineage>
        <taxon>Bacteria</taxon>
        <taxon>Bacillati</taxon>
        <taxon>Actinomycetota</taxon>
        <taxon>Actinomycetes</taxon>
        <taxon>Micrococcales</taxon>
        <taxon>Microbacteriaceae</taxon>
        <taxon>Microbacterium</taxon>
    </lineage>
</organism>
<feature type="active site" description="Nucleophile" evidence="6">
    <location>
        <position position="484"/>
    </location>
</feature>
<evidence type="ECO:0000256" key="3">
    <source>
        <dbReference type="ARBA" id="ARBA00022960"/>
    </source>
</evidence>
<protein>
    <submittedName>
        <fullName evidence="10">Lipoprotein-anchoring transpeptidase ErfK/SrfK</fullName>
    </submittedName>
</protein>
<dbReference type="InterPro" id="IPR022029">
    <property type="entry name" value="YoaR-like_PG-bd"/>
</dbReference>
<evidence type="ECO:0000256" key="2">
    <source>
        <dbReference type="ARBA" id="ARBA00022679"/>
    </source>
</evidence>
<feature type="active site" description="Proton donor/acceptor" evidence="6">
    <location>
        <position position="468"/>
    </location>
</feature>
<dbReference type="RefSeq" id="WP_310021498.1">
    <property type="nucleotide sequence ID" value="NZ_JAVDUM010000012.1"/>
</dbReference>
<evidence type="ECO:0000256" key="5">
    <source>
        <dbReference type="ARBA" id="ARBA00023316"/>
    </source>
</evidence>
<sequence>MTDLATAPDAATGKTPIVDGTTAAQGAEAPTVATDAATPETTGGSDGDRPVQWAPAEEPRKKRHIGRWIAIGAGVLAIGLGATSAVLIAPGVSIAGVPVGGMTAGAAAEALSDRVSHMQITFTGSGSDVTVSGSDLGAHIDAKALADAAFAEHPMWNVTAWMPEPTPGAITLDRHAAERVLRAQLPAVYQNPVDATIAFDPASKTYVATAAGDGKGIDLDALSTSIAGALADGKSSVKLEAASAAIAPEITDADAKTTVDKLNGILATAGFYVGAERTVPIDPAVTASWLTVTAVDGEFTVSADPTAIQTAVNALPGQITRQPVNAKSVMDSSGSVLESIVPGVTGRELGDVSGAAAAYAQQLSSGGSGAGGYELPVKETPFTTTAMVRQIDVNLSTQTVSAIENGAVVDSWAVSTGKGEFATHTGSYTVNWKLDSQNMGNQDLTQAPFYFQPDVKWVMYFNGDEAFHGVYWHSNWGSPMSHGCVGMPEWRAQWLFDWSPEGVEVNVHY</sequence>
<keyword evidence="8" id="KW-0472">Membrane</keyword>
<dbReference type="InterPro" id="IPR038063">
    <property type="entry name" value="Transpep_catalytic_dom"/>
</dbReference>
<comment type="caution">
    <text evidence="10">The sequence shown here is derived from an EMBL/GenBank/DDBJ whole genome shotgun (WGS) entry which is preliminary data.</text>
</comment>
<evidence type="ECO:0000256" key="6">
    <source>
        <dbReference type="PROSITE-ProRule" id="PRU01373"/>
    </source>
</evidence>
<dbReference type="Proteomes" id="UP001259347">
    <property type="component" value="Unassembled WGS sequence"/>
</dbReference>
<name>A0ABU1SGS1_9MICO</name>
<feature type="domain" description="L,D-TPase catalytic" evidence="9">
    <location>
        <begin position="389"/>
        <end position="508"/>
    </location>
</feature>
<dbReference type="PANTHER" id="PTHR30582">
    <property type="entry name" value="L,D-TRANSPEPTIDASE"/>
    <property type="match status" value="1"/>
</dbReference>
<accession>A0ABU1SGS1</accession>
<dbReference type="Pfam" id="PF03734">
    <property type="entry name" value="YkuD"/>
    <property type="match status" value="1"/>
</dbReference>
<evidence type="ECO:0000256" key="8">
    <source>
        <dbReference type="SAM" id="Phobius"/>
    </source>
</evidence>
<evidence type="ECO:0000313" key="11">
    <source>
        <dbReference type="Proteomes" id="UP001259347"/>
    </source>
</evidence>
<keyword evidence="11" id="KW-1185">Reference proteome</keyword>
<keyword evidence="10" id="KW-0449">Lipoprotein</keyword>
<proteinExistence type="predicted"/>
<dbReference type="InterPro" id="IPR005490">
    <property type="entry name" value="LD_TPept_cat_dom"/>
</dbReference>
<dbReference type="CDD" id="cd16913">
    <property type="entry name" value="YkuD_like"/>
    <property type="match status" value="1"/>
</dbReference>
<evidence type="ECO:0000259" key="9">
    <source>
        <dbReference type="PROSITE" id="PS52029"/>
    </source>
</evidence>
<dbReference type="Pfam" id="PF12229">
    <property type="entry name" value="PG_binding_4"/>
    <property type="match status" value="1"/>
</dbReference>
<evidence type="ECO:0000256" key="1">
    <source>
        <dbReference type="ARBA" id="ARBA00004752"/>
    </source>
</evidence>
<dbReference type="PANTHER" id="PTHR30582:SF2">
    <property type="entry name" value="L,D-TRANSPEPTIDASE YCIB-RELATED"/>
    <property type="match status" value="1"/>
</dbReference>
<evidence type="ECO:0000313" key="10">
    <source>
        <dbReference type="EMBL" id="MDR6868057.1"/>
    </source>
</evidence>
<keyword evidence="8" id="KW-0812">Transmembrane</keyword>
<dbReference type="Gene3D" id="2.40.440.10">
    <property type="entry name" value="L,D-transpeptidase catalytic domain-like"/>
    <property type="match status" value="1"/>
</dbReference>
<feature type="region of interest" description="Disordered" evidence="7">
    <location>
        <begin position="1"/>
        <end position="62"/>
    </location>
</feature>
<dbReference type="PROSITE" id="PS52029">
    <property type="entry name" value="LD_TPASE"/>
    <property type="match status" value="1"/>
</dbReference>
<keyword evidence="2" id="KW-0808">Transferase</keyword>
<feature type="transmembrane region" description="Helical" evidence="8">
    <location>
        <begin position="68"/>
        <end position="89"/>
    </location>
</feature>